<gene>
    <name evidence="2" type="ORF">KIMC2_17270</name>
</gene>
<feature type="domain" description="HicB-like antitoxin of toxin-antitoxin system" evidence="1">
    <location>
        <begin position="9"/>
        <end position="109"/>
    </location>
</feature>
<proteinExistence type="predicted"/>
<dbReference type="Pfam" id="PF15919">
    <property type="entry name" value="HicB_lk_antitox"/>
    <property type="match status" value="1"/>
</dbReference>
<keyword evidence="3" id="KW-1185">Reference proteome</keyword>
<evidence type="ECO:0000259" key="1">
    <source>
        <dbReference type="Pfam" id="PF15919"/>
    </source>
</evidence>
<reference evidence="2 3" key="1">
    <citation type="journal article" date="2023" name="Microbiol. Spectr.">
        <title>Symbiosis of Carpenter Bees with Uncharacterized Lactic Acid Bacteria Showing NAD Auxotrophy.</title>
        <authorList>
            <person name="Kawasaki S."/>
            <person name="Ozawa K."/>
            <person name="Mori T."/>
            <person name="Yamamoto A."/>
            <person name="Ito M."/>
            <person name="Ohkuma M."/>
            <person name="Sakamoto M."/>
            <person name="Matsutani M."/>
        </authorList>
    </citation>
    <scope>NUCLEOTIDE SEQUENCE [LARGE SCALE GENOMIC DNA]</scope>
    <source>
        <strain evidence="2 3">KimC2</strain>
    </source>
</reference>
<dbReference type="Proteomes" id="UP001321804">
    <property type="component" value="Chromosome"/>
</dbReference>
<dbReference type="RefSeq" id="WP_317696006.1">
    <property type="nucleotide sequence ID" value="NZ_AP026801.1"/>
</dbReference>
<dbReference type="InterPro" id="IPR035069">
    <property type="entry name" value="TTHA1013/TTHA0281-like"/>
</dbReference>
<dbReference type="Gene3D" id="3.30.160.250">
    <property type="match status" value="1"/>
</dbReference>
<sequence>MNKTDYLIYPAIFDNIDNGGYYTVTFPDVPDTVSQGKTLEEAFKNAPYALAVALPDYDPYPTPTPIEEVMKDNPGLIVNYVGIDLKIVRRYAKDTTVRKNVTIPQSLAKWAEEQHINFSQALTNTLEYMRES</sequence>
<name>A0AAU9DBM0_9LACO</name>
<organism evidence="2 3">
    <name type="scientific">Xylocopilactobacillus apis</name>
    <dbReference type="NCBI Taxonomy" id="2932183"/>
    <lineage>
        <taxon>Bacteria</taxon>
        <taxon>Bacillati</taxon>
        <taxon>Bacillota</taxon>
        <taxon>Bacilli</taxon>
        <taxon>Lactobacillales</taxon>
        <taxon>Lactobacillaceae</taxon>
        <taxon>Xylocopilactobacillus</taxon>
    </lineage>
</organism>
<dbReference type="AlphaFoldDB" id="A0AAU9DBM0"/>
<dbReference type="KEGG" id="xak:KIMC2_17270"/>
<dbReference type="EMBL" id="AP026801">
    <property type="protein sequence ID" value="BDR57165.1"/>
    <property type="molecule type" value="Genomic_DNA"/>
</dbReference>
<dbReference type="InterPro" id="IPR031807">
    <property type="entry name" value="HicB-like"/>
</dbReference>
<protein>
    <submittedName>
        <fullName evidence="2">Antitoxin HicB</fullName>
    </submittedName>
</protein>
<evidence type="ECO:0000313" key="2">
    <source>
        <dbReference type="EMBL" id="BDR57165.1"/>
    </source>
</evidence>
<dbReference type="SUPFAM" id="SSF143100">
    <property type="entry name" value="TTHA1013/TTHA0281-like"/>
    <property type="match status" value="1"/>
</dbReference>
<accession>A0AAU9DBM0</accession>
<evidence type="ECO:0000313" key="3">
    <source>
        <dbReference type="Proteomes" id="UP001321804"/>
    </source>
</evidence>